<sequence length="140" mass="16236">MEINQEKTMTEIEAILNPAFLLNLIAIETIKHYSTIDTSIKNEGMESKVELKVMLIEPRSDEHKLSENIYELILTHVTSYQIDFLHEDERAFEFDIDEVKLERDSKSEDMYVLSFINASVDIHIKFSGLAIKRLMGNAKK</sequence>
<reference evidence="1 2" key="1">
    <citation type="submission" date="2015-11" db="EMBL/GenBank/DDBJ databases">
        <title>Sequence of Pedobacter ginsenosidimutans.</title>
        <authorList>
            <person name="Carson E."/>
            <person name="Keyser V."/>
            <person name="Newman J."/>
            <person name="Miller J."/>
        </authorList>
    </citation>
    <scope>NUCLEOTIDE SEQUENCE [LARGE SCALE GENOMIC DNA]</scope>
    <source>
        <strain evidence="1 2">KACC 14530</strain>
    </source>
</reference>
<accession>A0A0T5VTN4</accession>
<name>A0A0T5VTN4_9SPHI</name>
<dbReference type="EMBL" id="LMZQ01000005">
    <property type="protein sequence ID" value="KRT16549.1"/>
    <property type="molecule type" value="Genomic_DNA"/>
</dbReference>
<proteinExistence type="predicted"/>
<dbReference type="RefSeq" id="WP_057932230.1">
    <property type="nucleotide sequence ID" value="NZ_LMZQ01000005.1"/>
</dbReference>
<keyword evidence="2" id="KW-1185">Reference proteome</keyword>
<dbReference type="Proteomes" id="UP000051950">
    <property type="component" value="Unassembled WGS sequence"/>
</dbReference>
<organism evidence="1 2">
    <name type="scientific">Pedobacter ginsenosidimutans</name>
    <dbReference type="NCBI Taxonomy" id="687842"/>
    <lineage>
        <taxon>Bacteria</taxon>
        <taxon>Pseudomonadati</taxon>
        <taxon>Bacteroidota</taxon>
        <taxon>Sphingobacteriia</taxon>
        <taxon>Sphingobacteriales</taxon>
        <taxon>Sphingobacteriaceae</taxon>
        <taxon>Pedobacter</taxon>
    </lineage>
</organism>
<evidence type="ECO:0000313" key="2">
    <source>
        <dbReference type="Proteomes" id="UP000051950"/>
    </source>
</evidence>
<comment type="caution">
    <text evidence="1">The sequence shown here is derived from an EMBL/GenBank/DDBJ whole genome shotgun (WGS) entry which is preliminary data.</text>
</comment>
<evidence type="ECO:0000313" key="1">
    <source>
        <dbReference type="EMBL" id="KRT16549.1"/>
    </source>
</evidence>
<gene>
    <name evidence="1" type="ORF">ASU31_10330</name>
</gene>
<dbReference type="AlphaFoldDB" id="A0A0T5VTN4"/>
<dbReference type="STRING" id="687842.ASU31_10330"/>
<protein>
    <submittedName>
        <fullName evidence="1">Uncharacterized protein</fullName>
    </submittedName>
</protein>